<evidence type="ECO:0008006" key="2">
    <source>
        <dbReference type="Google" id="ProtNLM"/>
    </source>
</evidence>
<organism evidence="1">
    <name type="scientific">Sesamum latifolium</name>
    <dbReference type="NCBI Taxonomy" id="2727402"/>
    <lineage>
        <taxon>Eukaryota</taxon>
        <taxon>Viridiplantae</taxon>
        <taxon>Streptophyta</taxon>
        <taxon>Embryophyta</taxon>
        <taxon>Tracheophyta</taxon>
        <taxon>Spermatophyta</taxon>
        <taxon>Magnoliopsida</taxon>
        <taxon>eudicotyledons</taxon>
        <taxon>Gunneridae</taxon>
        <taxon>Pentapetalae</taxon>
        <taxon>asterids</taxon>
        <taxon>lamiids</taxon>
        <taxon>Lamiales</taxon>
        <taxon>Pedaliaceae</taxon>
        <taxon>Sesamum</taxon>
    </lineage>
</organism>
<evidence type="ECO:0000313" key="1">
    <source>
        <dbReference type="EMBL" id="KAL0421409.1"/>
    </source>
</evidence>
<comment type="caution">
    <text evidence="1">The sequence shown here is derived from an EMBL/GenBank/DDBJ whole genome shotgun (WGS) entry which is preliminary data.</text>
</comment>
<protein>
    <recommendedName>
        <fullName evidence="2">Copia protein</fullName>
    </recommendedName>
</protein>
<reference evidence="1" key="1">
    <citation type="submission" date="2020-06" db="EMBL/GenBank/DDBJ databases">
        <authorList>
            <person name="Li T."/>
            <person name="Hu X."/>
            <person name="Zhang T."/>
            <person name="Song X."/>
            <person name="Zhang H."/>
            <person name="Dai N."/>
            <person name="Sheng W."/>
            <person name="Hou X."/>
            <person name="Wei L."/>
        </authorList>
    </citation>
    <scope>NUCLEOTIDE SEQUENCE</scope>
    <source>
        <strain evidence="1">KEN1</strain>
        <tissue evidence="1">Leaf</tissue>
    </source>
</reference>
<accession>A0AAW2UX91</accession>
<dbReference type="AlphaFoldDB" id="A0AAW2UX91"/>
<reference evidence="1" key="2">
    <citation type="journal article" date="2024" name="Plant">
        <title>Genomic evolution and insights into agronomic trait innovations of Sesamum species.</title>
        <authorList>
            <person name="Miao H."/>
            <person name="Wang L."/>
            <person name="Qu L."/>
            <person name="Liu H."/>
            <person name="Sun Y."/>
            <person name="Le M."/>
            <person name="Wang Q."/>
            <person name="Wei S."/>
            <person name="Zheng Y."/>
            <person name="Lin W."/>
            <person name="Duan Y."/>
            <person name="Cao H."/>
            <person name="Xiong S."/>
            <person name="Wang X."/>
            <person name="Wei L."/>
            <person name="Li C."/>
            <person name="Ma Q."/>
            <person name="Ju M."/>
            <person name="Zhao R."/>
            <person name="Li G."/>
            <person name="Mu C."/>
            <person name="Tian Q."/>
            <person name="Mei H."/>
            <person name="Zhang T."/>
            <person name="Gao T."/>
            <person name="Zhang H."/>
        </authorList>
    </citation>
    <scope>NUCLEOTIDE SEQUENCE</scope>
    <source>
        <strain evidence="1">KEN1</strain>
    </source>
</reference>
<dbReference type="EMBL" id="JACGWN010000011">
    <property type="protein sequence ID" value="KAL0421409.1"/>
    <property type="molecule type" value="Genomic_DNA"/>
</dbReference>
<dbReference type="CDD" id="cd09272">
    <property type="entry name" value="RNase_HI_RT_Ty1"/>
    <property type="match status" value="1"/>
</dbReference>
<proteinExistence type="predicted"/>
<name>A0AAW2UX91_9LAMI</name>
<sequence>MNFLSTARFWIPVHTPIPIFCDNKAALHIVANPVFHERTKHLDIDCYIVCNQYKLGFIAPSFVRSKEQIADVFTRSLPGGVLEILVAPLHLHDSADGKETQHRIDTG</sequence>
<gene>
    <name evidence="1" type="ORF">Slati_3163800</name>
</gene>